<dbReference type="OrthoDB" id="10620927at2759"/>
<gene>
    <name evidence="2" type="ORF">DPMN_131064</name>
</gene>
<keyword evidence="3" id="KW-1185">Reference proteome</keyword>
<dbReference type="EMBL" id="JAIWYP010000005">
    <property type="protein sequence ID" value="KAH3829076.1"/>
    <property type="molecule type" value="Genomic_DNA"/>
</dbReference>
<reference evidence="2" key="1">
    <citation type="journal article" date="2019" name="bioRxiv">
        <title>The Genome of the Zebra Mussel, Dreissena polymorpha: A Resource for Invasive Species Research.</title>
        <authorList>
            <person name="McCartney M.A."/>
            <person name="Auch B."/>
            <person name="Kono T."/>
            <person name="Mallez S."/>
            <person name="Zhang Y."/>
            <person name="Obille A."/>
            <person name="Becker A."/>
            <person name="Abrahante J.E."/>
            <person name="Garbe J."/>
            <person name="Badalamenti J.P."/>
            <person name="Herman A."/>
            <person name="Mangelson H."/>
            <person name="Liachko I."/>
            <person name="Sullivan S."/>
            <person name="Sone E.D."/>
            <person name="Koren S."/>
            <person name="Silverstein K.A.T."/>
            <person name="Beckman K.B."/>
            <person name="Gohl D.M."/>
        </authorList>
    </citation>
    <scope>NUCLEOTIDE SEQUENCE</scope>
    <source>
        <strain evidence="2">Duluth1</strain>
        <tissue evidence="2">Whole animal</tissue>
    </source>
</reference>
<evidence type="ECO:0000313" key="2">
    <source>
        <dbReference type="EMBL" id="KAH3829076.1"/>
    </source>
</evidence>
<organism evidence="2 3">
    <name type="scientific">Dreissena polymorpha</name>
    <name type="common">Zebra mussel</name>
    <name type="synonym">Mytilus polymorpha</name>
    <dbReference type="NCBI Taxonomy" id="45954"/>
    <lineage>
        <taxon>Eukaryota</taxon>
        <taxon>Metazoa</taxon>
        <taxon>Spiralia</taxon>
        <taxon>Lophotrochozoa</taxon>
        <taxon>Mollusca</taxon>
        <taxon>Bivalvia</taxon>
        <taxon>Autobranchia</taxon>
        <taxon>Heteroconchia</taxon>
        <taxon>Euheterodonta</taxon>
        <taxon>Imparidentia</taxon>
        <taxon>Neoheterodontei</taxon>
        <taxon>Myida</taxon>
        <taxon>Dreissenoidea</taxon>
        <taxon>Dreissenidae</taxon>
        <taxon>Dreissena</taxon>
    </lineage>
</organism>
<keyword evidence="1" id="KW-0732">Signal</keyword>
<reference evidence="2" key="2">
    <citation type="submission" date="2020-11" db="EMBL/GenBank/DDBJ databases">
        <authorList>
            <person name="McCartney M.A."/>
            <person name="Auch B."/>
            <person name="Kono T."/>
            <person name="Mallez S."/>
            <person name="Becker A."/>
            <person name="Gohl D.M."/>
            <person name="Silverstein K.A.T."/>
            <person name="Koren S."/>
            <person name="Bechman K.B."/>
            <person name="Herman A."/>
            <person name="Abrahante J.E."/>
            <person name="Garbe J."/>
        </authorList>
    </citation>
    <scope>NUCLEOTIDE SEQUENCE</scope>
    <source>
        <strain evidence="2">Duluth1</strain>
        <tissue evidence="2">Whole animal</tissue>
    </source>
</reference>
<proteinExistence type="predicted"/>
<feature type="chain" id="PRO_5038735168" evidence="1">
    <location>
        <begin position="22"/>
        <end position="226"/>
    </location>
</feature>
<protein>
    <submittedName>
        <fullName evidence="2">Uncharacterized protein</fullName>
    </submittedName>
</protein>
<comment type="caution">
    <text evidence="2">The sequence shown here is derived from an EMBL/GenBank/DDBJ whole genome shotgun (WGS) entry which is preliminary data.</text>
</comment>
<feature type="signal peptide" evidence="1">
    <location>
        <begin position="1"/>
        <end position="21"/>
    </location>
</feature>
<sequence length="226" mass="23922">MLAGKIGLVILLGVAVTQVLTQNCDANAVMERYQSCTTIPIGISQTTTSAMINALCQNVECTIQCVADAVGTCYKTDAIFNYDPVMFKVASRLMCKQSQAMLDILQHCLKQMFIDNTCFTTFASSLLSAVGHFTSGNYASYKSAMCSASNAFVACLGNAPFGTSGTCTADMAAFATGAFVVSYSYSECGSAQTHQYFTTYAGDVTCGASRFAMTIAYAISALILVI</sequence>
<evidence type="ECO:0000313" key="3">
    <source>
        <dbReference type="Proteomes" id="UP000828390"/>
    </source>
</evidence>
<dbReference type="AlphaFoldDB" id="A0A9D4H8U3"/>
<evidence type="ECO:0000256" key="1">
    <source>
        <dbReference type="SAM" id="SignalP"/>
    </source>
</evidence>
<name>A0A9D4H8U3_DREPO</name>
<accession>A0A9D4H8U3</accession>
<dbReference type="Proteomes" id="UP000828390">
    <property type="component" value="Unassembled WGS sequence"/>
</dbReference>